<dbReference type="EMBL" id="CP021434">
    <property type="protein sequence ID" value="ARU61516.1"/>
    <property type="molecule type" value="Genomic_DNA"/>
</dbReference>
<accession>A0A1Y0INV8</accession>
<protein>
    <submittedName>
        <fullName evidence="2">TIGR02680 family protein</fullName>
    </submittedName>
</protein>
<evidence type="ECO:0000313" key="2">
    <source>
        <dbReference type="EMBL" id="ARU61516.1"/>
    </source>
</evidence>
<feature type="coiled-coil region" evidence="1">
    <location>
        <begin position="543"/>
        <end position="584"/>
    </location>
</feature>
<dbReference type="SUPFAM" id="SSF52540">
    <property type="entry name" value="P-loop containing nucleoside triphosphate hydrolases"/>
    <property type="match status" value="1"/>
</dbReference>
<gene>
    <name evidence="2" type="ORF">CBW65_11230</name>
</gene>
<keyword evidence="1" id="KW-0175">Coiled coil</keyword>
<dbReference type="InterPro" id="IPR027417">
    <property type="entry name" value="P-loop_NTPase"/>
</dbReference>
<reference evidence="3" key="1">
    <citation type="submission" date="2017-05" db="EMBL/GenBank/DDBJ databases">
        <authorList>
            <person name="Sung H."/>
        </authorList>
    </citation>
    <scope>NUCLEOTIDE SEQUENCE [LARGE SCALE GENOMIC DNA]</scope>
    <source>
        <strain evidence="3">AR23208</strain>
    </source>
</reference>
<evidence type="ECO:0000313" key="3">
    <source>
        <dbReference type="Proteomes" id="UP000195437"/>
    </source>
</evidence>
<feature type="coiled-coil region" evidence="1">
    <location>
        <begin position="303"/>
        <end position="424"/>
    </location>
</feature>
<dbReference type="OrthoDB" id="9776649at2"/>
<sequence length="1382" mass="160122">MKNRWKLHRAGFFNFWYFDEEELYFSDGKMLLRGHNGSGKSVTMQSLLPFLLDGNKSPKRLDPFNSSDRRMHDYLCGERETNEVEDRIGYLFLEYKKEKTGQYLTTGVGLQAKAGSKDVDFWGFVVTNNQRVNRGDLCLYHQPAAGNSKLPLTKKELVKLFKEKECGSIVSGQKEYMELVNKHLFGFENLDTFQHLITLLVLLRSPKLSKDFKVTDMHDILTKSLPELTNEELMPFTDSIENLDQLDERIKQYEASKSSVQALETIYRKYNRFLLSQKARAYLEAESLYATATGNHHKLEKQIADTDDKLSLITAELQQLQVERSSLEDQQRILRKNKVFDLAKEHQGLLRKAEESAAKIRETEAEQVKKQQAEQKHRLALQTQDEQLYETEKEIRTLEGELTQSAHESEYAEHRLELDKFRRQLSEGKFSFDYWKQSAQQYRDRLREIVTKSQAEQTAKGLYQSKTDEIARDEEDLRLSMAARDSDWTAFELHQENFLDAFHLWATENKELHLGVEERDRIHQLVLSLYDKAEFEEIRLIVEAVYERRSNTLNERIADVRNEQKELQHKLKTLQQDLKAWTLQKDPEPARHPETQQARETLAREGIPFLPFYAAVDFREEVPAEVRNRLEHALRETGLLDALLVSAMHANRAQISDKVLTPGSQQSGATLAAYLTPLPGLALPTEEIMSILQSVSMEDTASEFRITHDGQYKMGVLEGIAPDFGDSVFIGHEARERFRQQKIAELQEQIRLLEHELYNYQQAEESFVAALHLSKAEKSNFPKEREMKAAYSKWNLASGIVTKLQESLRHKETVAQTLRSKWQSILRELLAMTEELTLENSPEAYEFAHESQQLYIGYLNDVERMYQSLLSGRANRQTVLTILEEVTEDLDRVKHTLSGYQTERDSHLHAAEALRILLDEKGLESLQQEVANIERRLHGLPAEIEKKSKLQGRTEADLNRLEMHFESSSNQLRFYDKYASAWQELFQKEAALGFIQSEAADALLRQGDIKGMAETIAGQLELSDVSLDQLKSELFEAFHVHKDYLLGYYMERNEIVLTAPGDIDAFEDAGLTAKRKELHEATKRFLITLEHGDHRVSPKQMEEHFDDRIERTKRELSEKERELFRKILMNNIGEVIRNKIAKVVDWVEQMRELMKQRKGDDSSNGFKVFLNWKPKADMKTDGGVSIIELLRKDPKVLQEADLDHIAAHFSAKINKAKLMLTDERKDKVFRTLHHIVKETLDYRQWFEFVLDCQKGEETLHELTQKKFNKLSGGEKAMAMYIPLFTAVYSRYLDANSDAPHIITLDEAFAGVDHSNINKMFALVEELGFDYVMNSQMLWGDYESVSTLSIYELIHPPGAKVVAMERYIWDGEKLMERQANDIA</sequence>
<dbReference type="Pfam" id="PF13558">
    <property type="entry name" value="SbcC_Walker_B"/>
    <property type="match status" value="1"/>
</dbReference>
<evidence type="ECO:0000256" key="1">
    <source>
        <dbReference type="SAM" id="Coils"/>
    </source>
</evidence>
<keyword evidence="3" id="KW-1185">Reference proteome</keyword>
<feature type="coiled-coil region" evidence="1">
    <location>
        <begin position="736"/>
        <end position="763"/>
    </location>
</feature>
<dbReference type="InterPro" id="IPR013496">
    <property type="entry name" value="CHP02680"/>
</dbReference>
<name>A0A1Y0INV8_9BACL</name>
<feature type="coiled-coil region" evidence="1">
    <location>
        <begin position="883"/>
        <end position="943"/>
    </location>
</feature>
<dbReference type="Proteomes" id="UP000195437">
    <property type="component" value="Chromosome"/>
</dbReference>
<dbReference type="Gene3D" id="3.40.50.300">
    <property type="entry name" value="P-loop containing nucleotide triphosphate hydrolases"/>
    <property type="match status" value="2"/>
</dbReference>
<dbReference type="RefSeq" id="WP_087456896.1">
    <property type="nucleotide sequence ID" value="NZ_CP021434.1"/>
</dbReference>
<feature type="coiled-coil region" evidence="1">
    <location>
        <begin position="236"/>
        <end position="263"/>
    </location>
</feature>
<organism evidence="2 3">
    <name type="scientific">Tumebacillus avium</name>
    <dbReference type="NCBI Taxonomy" id="1903704"/>
    <lineage>
        <taxon>Bacteria</taxon>
        <taxon>Bacillati</taxon>
        <taxon>Bacillota</taxon>
        <taxon>Bacilli</taxon>
        <taxon>Bacillales</taxon>
        <taxon>Alicyclobacillaceae</taxon>
        <taxon>Tumebacillus</taxon>
    </lineage>
</organism>
<dbReference type="KEGG" id="tum:CBW65_11230"/>
<proteinExistence type="predicted"/>
<dbReference type="NCBIfam" id="TIGR02680">
    <property type="entry name" value="TIGR02680 family protein"/>
    <property type="match status" value="1"/>
</dbReference>